<dbReference type="OrthoDB" id="9812956at2"/>
<feature type="signal peptide" evidence="1">
    <location>
        <begin position="1"/>
        <end position="21"/>
    </location>
</feature>
<keyword evidence="1" id="KW-0732">Signal</keyword>
<reference evidence="3" key="1">
    <citation type="submission" date="2019-03" db="EMBL/GenBank/DDBJ databases">
        <title>Afifella sp. nov., isolated from activated sludge.</title>
        <authorList>
            <person name="Li Q."/>
            <person name="Liu Y."/>
        </authorList>
    </citation>
    <scope>NUCLEOTIDE SEQUENCE</scope>
    <source>
        <strain evidence="3">L72</strain>
    </source>
</reference>
<dbReference type="AlphaFoldDB" id="A0A964WTP4"/>
<keyword evidence="4" id="KW-1185">Reference proteome</keyword>
<feature type="chain" id="PRO_5037905417" evidence="1">
    <location>
        <begin position="22"/>
        <end position="215"/>
    </location>
</feature>
<protein>
    <submittedName>
        <fullName evidence="3">DUF1007 family protein</fullName>
    </submittedName>
</protein>
<evidence type="ECO:0000313" key="4">
    <source>
        <dbReference type="Proteomes" id="UP000773614"/>
    </source>
</evidence>
<dbReference type="EMBL" id="SPKJ01000032">
    <property type="protein sequence ID" value="MYZ48247.1"/>
    <property type="molecule type" value="Genomic_DNA"/>
</dbReference>
<comment type="caution">
    <text evidence="3">The sequence shown here is derived from an EMBL/GenBank/DDBJ whole genome shotgun (WGS) entry which is preliminary data.</text>
</comment>
<evidence type="ECO:0000259" key="2">
    <source>
        <dbReference type="PROSITE" id="PS50222"/>
    </source>
</evidence>
<dbReference type="Pfam" id="PF06226">
    <property type="entry name" value="DUF1007"/>
    <property type="match status" value="1"/>
</dbReference>
<dbReference type="InterPro" id="IPR002048">
    <property type="entry name" value="EF_hand_dom"/>
</dbReference>
<proteinExistence type="predicted"/>
<dbReference type="PROSITE" id="PS00018">
    <property type="entry name" value="EF_HAND_1"/>
    <property type="match status" value="1"/>
</dbReference>
<dbReference type="GO" id="GO:0005509">
    <property type="term" value="F:calcium ion binding"/>
    <property type="evidence" value="ECO:0007669"/>
    <property type="project" value="InterPro"/>
</dbReference>
<name>A0A964WTP4_9HYPH</name>
<evidence type="ECO:0000313" key="3">
    <source>
        <dbReference type="EMBL" id="MYZ48247.1"/>
    </source>
</evidence>
<accession>A0A964WTP4</accession>
<dbReference type="InterPro" id="IPR010412">
    <property type="entry name" value="DUF1007"/>
</dbReference>
<gene>
    <name evidence="3" type="ORF">E4O86_11045</name>
</gene>
<dbReference type="InterPro" id="IPR018247">
    <property type="entry name" value="EF_Hand_1_Ca_BS"/>
</dbReference>
<dbReference type="Proteomes" id="UP000773614">
    <property type="component" value="Unassembled WGS sequence"/>
</dbReference>
<organism evidence="3 4">
    <name type="scientific">Propylenella binzhouense</name>
    <dbReference type="NCBI Taxonomy" id="2555902"/>
    <lineage>
        <taxon>Bacteria</taxon>
        <taxon>Pseudomonadati</taxon>
        <taxon>Pseudomonadota</taxon>
        <taxon>Alphaproteobacteria</taxon>
        <taxon>Hyphomicrobiales</taxon>
        <taxon>Propylenellaceae</taxon>
        <taxon>Propylenella</taxon>
    </lineage>
</organism>
<dbReference type="RefSeq" id="WP_161140596.1">
    <property type="nucleotide sequence ID" value="NZ_SPKJ01000032.1"/>
</dbReference>
<dbReference type="PROSITE" id="PS50222">
    <property type="entry name" value="EF_HAND_2"/>
    <property type="match status" value="1"/>
</dbReference>
<feature type="domain" description="EF-hand" evidence="2">
    <location>
        <begin position="50"/>
        <end position="85"/>
    </location>
</feature>
<sequence>MLLRSLLAAMLSGVLLGSAQAHPHVWVDAASEIVFDKAGAIVAVRHHWRFDEAFSSFAVQGLDTDGDGKLTKEELQPLAQVNVESLAEYDFFTWLGIGDKASDFAAPTDYWLDDDRGRLILHYTLPLKKPLKPSGTVEIEIGDPEYFVAFSLPSKQAVRLVDAPAGCALVVTPAKVLSPQAQAALAAVGADQRELPPELQDLTEGTDNSAAVACK</sequence>
<evidence type="ECO:0000256" key="1">
    <source>
        <dbReference type="SAM" id="SignalP"/>
    </source>
</evidence>